<feature type="transmembrane region" description="Helical" evidence="7">
    <location>
        <begin position="814"/>
        <end position="837"/>
    </location>
</feature>
<name>A0AAE0ZDG9_9GAST</name>
<feature type="transmembrane region" description="Helical" evidence="7">
    <location>
        <begin position="786"/>
        <end position="808"/>
    </location>
</feature>
<sequence>MGVISRKIENFQRFLLGAFYNYGYFLACHPFWFLVVPWIVCGALSVGILTVNPEIDSEVLYAPMHSRAIDDRDTVERYFPEQSGHNFHLFSQNRLVPVGFAIFRSRKRHVIFYEDVLEEIRAFRDDVASITVTDQGRNYTYTDLCAKSHGNCFVDGEFLLTRQFKTALDLGYVKFPIWTPRNEPINMRRLVGQVIVSNGTLESANSIQLSFPMRRDTPEMERLSLKWELEYIRFMETVNLSKAELAYAASQSLDIELDRGTTGDVSLFALTFAFMIIYAMIASSGGDCVSTRSLLANAGVLATGLGIVAAFGFISASGVSFVNISGIMPFLTLGIGVDDMFLLMSGWSETLSMPDLNVPERIGTVFKKAGIGITITSVTDFLAFMVGSSSVFLSVKNFCIYTAVTVLLCYFSNASIFGACLTLHGRRVFSRRHTLTCLPVSKSREHLQAEGGACYAMVCGGQIPTRPSQDQSICEKGPQTALTKMLMFTPVRVLVLLLFAVYLGVAIWGCTRLKQGLDLSNLMLTSSYFYKYQTWLQQDFGEWVPVSFVTIGAREYSSPEALQKMQDLLTTVHQHASMDPEMESCWLTSLAKTDFYNTSSDSAFISGLQDFLATETRFYNDVVFDSANETVIASRCHVSSTKLIDSNDESDMMTGVREIADASAAHVFAYAEAFVLIEQYVTILWSTFKTVGSTLAVMLVVTIVFLPQPVIVGLVMFQVIMILVGVFGFMAHWDLTLSSVTMVLLIMSVGFSVDFCAHVCTAYMVSDETTRHARALDSIVHASGPILNGGFSSMLGVLVLSVTESYIFKAFFKVMLLVITFGAAHAILLVPVLLSFIGPNTHMRLEKSDGSDQRLIHTSGTLSSSGEASVSYGSVADRVIVIPASKKKFSPVMPQTQNGVYSKNTADSLDECDYQFQNNSSQARHYM</sequence>
<dbReference type="EMBL" id="JAWDGP010004170">
    <property type="protein sequence ID" value="KAK3767200.1"/>
    <property type="molecule type" value="Genomic_DNA"/>
</dbReference>
<keyword evidence="6" id="KW-0325">Glycoprotein</keyword>
<gene>
    <name evidence="9" type="ORF">RRG08_018070</name>
</gene>
<protein>
    <recommendedName>
        <fullName evidence="8">SSD domain-containing protein</fullName>
    </recommendedName>
</protein>
<feature type="transmembrane region" description="Helical" evidence="7">
    <location>
        <begin position="491"/>
        <end position="509"/>
    </location>
</feature>
<reference evidence="9" key="1">
    <citation type="journal article" date="2023" name="G3 (Bethesda)">
        <title>A reference genome for the long-term kleptoplast-retaining sea slug Elysia crispata morphotype clarki.</title>
        <authorList>
            <person name="Eastman K.E."/>
            <person name="Pendleton A.L."/>
            <person name="Shaikh M.A."/>
            <person name="Suttiyut T."/>
            <person name="Ogas R."/>
            <person name="Tomko P."/>
            <person name="Gavelis G."/>
            <person name="Widhalm J.R."/>
            <person name="Wisecaver J.H."/>
        </authorList>
    </citation>
    <scope>NUCLEOTIDE SEQUENCE</scope>
    <source>
        <strain evidence="9">ECLA1</strain>
    </source>
</reference>
<feature type="domain" description="SSD" evidence="8">
    <location>
        <begin position="264"/>
        <end position="423"/>
    </location>
</feature>
<feature type="transmembrane region" description="Helical" evidence="7">
    <location>
        <begin position="265"/>
        <end position="282"/>
    </location>
</feature>
<evidence type="ECO:0000256" key="3">
    <source>
        <dbReference type="ARBA" id="ARBA00022692"/>
    </source>
</evidence>
<feature type="transmembrane region" description="Helical" evidence="7">
    <location>
        <begin position="21"/>
        <end position="40"/>
    </location>
</feature>
<feature type="transmembrane region" description="Helical" evidence="7">
    <location>
        <begin position="294"/>
        <end position="314"/>
    </location>
</feature>
<evidence type="ECO:0000256" key="4">
    <source>
        <dbReference type="ARBA" id="ARBA00022989"/>
    </source>
</evidence>
<dbReference type="InterPro" id="IPR000731">
    <property type="entry name" value="SSD"/>
</dbReference>
<feature type="transmembrane region" description="Helical" evidence="7">
    <location>
        <begin position="713"/>
        <end position="733"/>
    </location>
</feature>
<feature type="transmembrane region" description="Helical" evidence="7">
    <location>
        <begin position="683"/>
        <end position="706"/>
    </location>
</feature>
<dbReference type="PROSITE" id="PS50156">
    <property type="entry name" value="SSD"/>
    <property type="match status" value="1"/>
</dbReference>
<keyword evidence="10" id="KW-1185">Reference proteome</keyword>
<comment type="caution">
    <text evidence="9">The sequence shown here is derived from an EMBL/GenBank/DDBJ whole genome shotgun (WGS) entry which is preliminary data.</text>
</comment>
<dbReference type="PANTHER" id="PTHR10796">
    <property type="entry name" value="PATCHED-RELATED"/>
    <property type="match status" value="1"/>
</dbReference>
<dbReference type="Pfam" id="PF02460">
    <property type="entry name" value="Patched"/>
    <property type="match status" value="1"/>
</dbReference>
<evidence type="ECO:0000256" key="6">
    <source>
        <dbReference type="ARBA" id="ARBA00023180"/>
    </source>
</evidence>
<dbReference type="Gene3D" id="1.20.1640.10">
    <property type="entry name" value="Multidrug efflux transporter AcrB transmembrane domain"/>
    <property type="match status" value="2"/>
</dbReference>
<dbReference type="Proteomes" id="UP001283361">
    <property type="component" value="Unassembled WGS sequence"/>
</dbReference>
<keyword evidence="5 7" id="KW-0472">Membrane</keyword>
<dbReference type="PANTHER" id="PTHR10796:SF92">
    <property type="entry name" value="PATCHED-RELATED, ISOFORM A"/>
    <property type="match status" value="1"/>
</dbReference>
<comment type="subcellular location">
    <subcellularLocation>
        <location evidence="1">Membrane</location>
        <topology evidence="1">Multi-pass membrane protein</topology>
    </subcellularLocation>
</comment>
<evidence type="ECO:0000256" key="5">
    <source>
        <dbReference type="ARBA" id="ARBA00023136"/>
    </source>
</evidence>
<keyword evidence="4 7" id="KW-1133">Transmembrane helix</keyword>
<dbReference type="InterPro" id="IPR003392">
    <property type="entry name" value="PTHD_SSD"/>
</dbReference>
<feature type="transmembrane region" description="Helical" evidence="7">
    <location>
        <begin position="400"/>
        <end position="423"/>
    </location>
</feature>
<dbReference type="GO" id="GO:0016020">
    <property type="term" value="C:membrane"/>
    <property type="evidence" value="ECO:0007669"/>
    <property type="project" value="UniProtKB-SubCell"/>
</dbReference>
<evidence type="ECO:0000259" key="8">
    <source>
        <dbReference type="PROSITE" id="PS50156"/>
    </source>
</evidence>
<keyword evidence="3 7" id="KW-0812">Transmembrane</keyword>
<comment type="similarity">
    <text evidence="2">Belongs to the patched family.</text>
</comment>
<evidence type="ECO:0000256" key="1">
    <source>
        <dbReference type="ARBA" id="ARBA00004141"/>
    </source>
</evidence>
<accession>A0AAE0ZDG9</accession>
<evidence type="ECO:0000313" key="9">
    <source>
        <dbReference type="EMBL" id="KAK3767200.1"/>
    </source>
</evidence>
<dbReference type="SUPFAM" id="SSF82866">
    <property type="entry name" value="Multidrug efflux transporter AcrB transmembrane domain"/>
    <property type="match status" value="2"/>
</dbReference>
<evidence type="ECO:0000313" key="10">
    <source>
        <dbReference type="Proteomes" id="UP001283361"/>
    </source>
</evidence>
<organism evidence="9 10">
    <name type="scientific">Elysia crispata</name>
    <name type="common">lettuce slug</name>
    <dbReference type="NCBI Taxonomy" id="231223"/>
    <lineage>
        <taxon>Eukaryota</taxon>
        <taxon>Metazoa</taxon>
        <taxon>Spiralia</taxon>
        <taxon>Lophotrochozoa</taxon>
        <taxon>Mollusca</taxon>
        <taxon>Gastropoda</taxon>
        <taxon>Heterobranchia</taxon>
        <taxon>Euthyneura</taxon>
        <taxon>Panpulmonata</taxon>
        <taxon>Sacoglossa</taxon>
        <taxon>Placobranchoidea</taxon>
        <taxon>Plakobranchidae</taxon>
        <taxon>Elysia</taxon>
    </lineage>
</organism>
<evidence type="ECO:0000256" key="7">
    <source>
        <dbReference type="SAM" id="Phobius"/>
    </source>
</evidence>
<evidence type="ECO:0000256" key="2">
    <source>
        <dbReference type="ARBA" id="ARBA00005585"/>
    </source>
</evidence>
<feature type="transmembrane region" description="Helical" evidence="7">
    <location>
        <begin position="739"/>
        <end position="765"/>
    </location>
</feature>
<proteinExistence type="inferred from homology"/>
<feature type="transmembrane region" description="Helical" evidence="7">
    <location>
        <begin position="369"/>
        <end position="394"/>
    </location>
</feature>
<dbReference type="InterPro" id="IPR051697">
    <property type="entry name" value="Patched_domain-protein"/>
</dbReference>
<feature type="transmembrane region" description="Helical" evidence="7">
    <location>
        <begin position="326"/>
        <end position="348"/>
    </location>
</feature>
<dbReference type="AlphaFoldDB" id="A0AAE0ZDG9"/>